<dbReference type="Proteomes" id="UP000076798">
    <property type="component" value="Unassembled WGS sequence"/>
</dbReference>
<name>A0A165Z151_9AGAM</name>
<evidence type="ECO:0008006" key="4">
    <source>
        <dbReference type="Google" id="ProtNLM"/>
    </source>
</evidence>
<dbReference type="OrthoDB" id="3221235at2759"/>
<sequence>MTESGTETLRNDTHVVEGTHDSRSGPDEADSTASLLLRRKHNLDIPFGRLPDDIFEEIAIHYVDFWRSMERHIEAFGWRDIMAVNSRLRSVIIETPSIWTTISLDWPTELRDIFHTRAKGLPLNVRTDKYIGLNEHQSQMAGKFLSQNIGTISSLVLNWHADMELEGGTGSPKLSTFLKQHIGTHSFPRLKHAAFFDEGAQKYRVFGHTITINAPVLETLVLETMVLKPTKLSPFPRLTNLEIRNLITFADEIIPLLAVCPALEFCSIETEDPSEDIDDNINLFRWDGRLPRIPILHLPALKVLTIAGFRILGIMTVLRLLQDSPHAEISFPGTRWVEYEESELDGPFSDSLQEVLQPQIRNFDQLVVDQVNQSCSSWRESKFRLCSMEDSSPDIGHLKRGRIDLEFSKNRIYKEDGEGDPLVPLFSILPDGFATHLSSLHLIDSTPECPKSNKQKRRPHRRSATLPSPALLLSGFRYLPNLTILRLSGWKNIDNLLVAFGSKGLESTSGSDGGVPHDRHLLPCPSLRHFEFQDSQFTPGILIQFLQERQRVGMKVSMLKVTGSLLDERLRSIVRALVLDFVEEPPHDMNICKWCVEYTSSLAVETAGARGVTAGRDMPLRKSEQEMLWLSYRHLVL</sequence>
<evidence type="ECO:0000313" key="2">
    <source>
        <dbReference type="EMBL" id="KZT33822.1"/>
    </source>
</evidence>
<keyword evidence="3" id="KW-1185">Reference proteome</keyword>
<proteinExistence type="predicted"/>
<evidence type="ECO:0000256" key="1">
    <source>
        <dbReference type="SAM" id="MobiDB-lite"/>
    </source>
</evidence>
<feature type="compositionally biased region" description="Basic and acidic residues" evidence="1">
    <location>
        <begin position="9"/>
        <end position="26"/>
    </location>
</feature>
<dbReference type="SUPFAM" id="SSF52047">
    <property type="entry name" value="RNI-like"/>
    <property type="match status" value="1"/>
</dbReference>
<organism evidence="2 3">
    <name type="scientific">Sistotremastrum suecicum HHB10207 ss-3</name>
    <dbReference type="NCBI Taxonomy" id="1314776"/>
    <lineage>
        <taxon>Eukaryota</taxon>
        <taxon>Fungi</taxon>
        <taxon>Dikarya</taxon>
        <taxon>Basidiomycota</taxon>
        <taxon>Agaricomycotina</taxon>
        <taxon>Agaricomycetes</taxon>
        <taxon>Sistotremastrales</taxon>
        <taxon>Sistotremastraceae</taxon>
        <taxon>Sistotremastrum</taxon>
    </lineage>
</organism>
<protein>
    <recommendedName>
        <fullName evidence="4">F-box domain-containing protein</fullName>
    </recommendedName>
</protein>
<gene>
    <name evidence="2" type="ORF">SISSUDRAFT_1122656</name>
</gene>
<evidence type="ECO:0000313" key="3">
    <source>
        <dbReference type="Proteomes" id="UP000076798"/>
    </source>
</evidence>
<dbReference type="AlphaFoldDB" id="A0A165Z151"/>
<feature type="region of interest" description="Disordered" evidence="1">
    <location>
        <begin position="445"/>
        <end position="464"/>
    </location>
</feature>
<reference evidence="2 3" key="1">
    <citation type="journal article" date="2016" name="Mol. Biol. Evol.">
        <title>Comparative Genomics of Early-Diverging Mushroom-Forming Fungi Provides Insights into the Origins of Lignocellulose Decay Capabilities.</title>
        <authorList>
            <person name="Nagy L.G."/>
            <person name="Riley R."/>
            <person name="Tritt A."/>
            <person name="Adam C."/>
            <person name="Daum C."/>
            <person name="Floudas D."/>
            <person name="Sun H."/>
            <person name="Yadav J.S."/>
            <person name="Pangilinan J."/>
            <person name="Larsson K.H."/>
            <person name="Matsuura K."/>
            <person name="Barry K."/>
            <person name="Labutti K."/>
            <person name="Kuo R."/>
            <person name="Ohm R.A."/>
            <person name="Bhattacharya S.S."/>
            <person name="Shirouzu T."/>
            <person name="Yoshinaga Y."/>
            <person name="Martin F.M."/>
            <person name="Grigoriev I.V."/>
            <person name="Hibbett D.S."/>
        </authorList>
    </citation>
    <scope>NUCLEOTIDE SEQUENCE [LARGE SCALE GENOMIC DNA]</scope>
    <source>
        <strain evidence="2 3">HHB10207 ss-3</strain>
    </source>
</reference>
<dbReference type="EMBL" id="KV428216">
    <property type="protein sequence ID" value="KZT33822.1"/>
    <property type="molecule type" value="Genomic_DNA"/>
</dbReference>
<feature type="compositionally biased region" description="Basic residues" evidence="1">
    <location>
        <begin position="453"/>
        <end position="463"/>
    </location>
</feature>
<accession>A0A165Z151</accession>
<feature type="region of interest" description="Disordered" evidence="1">
    <location>
        <begin position="1"/>
        <end position="30"/>
    </location>
</feature>